<organism evidence="3 4">
    <name type="scientific">Bosea robiniae</name>
    <dbReference type="NCBI Taxonomy" id="1036780"/>
    <lineage>
        <taxon>Bacteria</taxon>
        <taxon>Pseudomonadati</taxon>
        <taxon>Pseudomonadota</taxon>
        <taxon>Alphaproteobacteria</taxon>
        <taxon>Hyphomicrobiales</taxon>
        <taxon>Boseaceae</taxon>
        <taxon>Bosea</taxon>
    </lineage>
</organism>
<keyword evidence="1" id="KW-0732">Signal</keyword>
<evidence type="ECO:0000313" key="3">
    <source>
        <dbReference type="EMBL" id="SDF37755.1"/>
    </source>
</evidence>
<evidence type="ECO:0000256" key="1">
    <source>
        <dbReference type="SAM" id="SignalP"/>
    </source>
</evidence>
<dbReference type="RefSeq" id="WP_061964266.1">
    <property type="nucleotide sequence ID" value="NZ_FNBZ01000001.1"/>
</dbReference>
<keyword evidence="4" id="KW-1185">Reference proteome</keyword>
<feature type="chain" id="PRO_5045777750" evidence="1">
    <location>
        <begin position="25"/>
        <end position="132"/>
    </location>
</feature>
<dbReference type="Pfam" id="PF07007">
    <property type="entry name" value="LprI"/>
    <property type="match status" value="1"/>
</dbReference>
<feature type="signal peptide" evidence="1">
    <location>
        <begin position="1"/>
        <end position="24"/>
    </location>
</feature>
<dbReference type="InterPro" id="IPR009739">
    <property type="entry name" value="LprI-like_N"/>
</dbReference>
<evidence type="ECO:0000259" key="2">
    <source>
        <dbReference type="Pfam" id="PF07007"/>
    </source>
</evidence>
<evidence type="ECO:0000313" key="4">
    <source>
        <dbReference type="Proteomes" id="UP000199468"/>
    </source>
</evidence>
<protein>
    <submittedName>
        <fullName evidence="3">Uncharacterized conserved protein YecT, DUF1311 family</fullName>
    </submittedName>
</protein>
<dbReference type="Proteomes" id="UP000199468">
    <property type="component" value="Unassembled WGS sequence"/>
</dbReference>
<feature type="domain" description="Lysozyme inhibitor LprI-like N-terminal" evidence="2">
    <location>
        <begin position="31"/>
        <end position="123"/>
    </location>
</feature>
<sequence length="132" mass="14873">MRRRLPALLLWGGLCLCLARPAVADAEHDRCIAASDGTNTSWATCGADLLKREDGRLNGAWKRVFAGLPDETRKNLLDEQRAWNAFKETSCLFYRSDDWGREGQVLHFPLCRAAVIAERVKALEGYGTFFKQ</sequence>
<accession>A0ABY0NF40</accession>
<gene>
    <name evidence="3" type="ORF">SAMN05421844_101469</name>
</gene>
<dbReference type="EMBL" id="FNBZ01000001">
    <property type="protein sequence ID" value="SDF37755.1"/>
    <property type="molecule type" value="Genomic_DNA"/>
</dbReference>
<proteinExistence type="predicted"/>
<dbReference type="Gene3D" id="1.20.1270.180">
    <property type="match status" value="1"/>
</dbReference>
<reference evidence="3 4" key="1">
    <citation type="submission" date="2016-10" db="EMBL/GenBank/DDBJ databases">
        <authorList>
            <person name="Varghese N."/>
            <person name="Submissions S."/>
        </authorList>
    </citation>
    <scope>NUCLEOTIDE SEQUENCE [LARGE SCALE GENOMIC DNA]</scope>
    <source>
        <strain evidence="3 4">DSM 26672</strain>
    </source>
</reference>
<comment type="caution">
    <text evidence="3">The sequence shown here is derived from an EMBL/GenBank/DDBJ whole genome shotgun (WGS) entry which is preliminary data.</text>
</comment>
<name>A0ABY0NF40_9HYPH</name>